<dbReference type="Gene3D" id="3.60.20.40">
    <property type="match status" value="1"/>
</dbReference>
<dbReference type="InterPro" id="IPR052896">
    <property type="entry name" value="GGT-like_enzyme"/>
</dbReference>
<gene>
    <name evidence="1" type="ORF">KN1_06830</name>
</gene>
<dbReference type="PANTHER" id="PTHR43881">
    <property type="entry name" value="GAMMA-GLUTAMYLTRANSPEPTIDASE (AFU_ORTHOLOGUE AFUA_4G13580)"/>
    <property type="match status" value="1"/>
</dbReference>
<evidence type="ECO:0000313" key="1">
    <source>
        <dbReference type="EMBL" id="BCU69386.1"/>
    </source>
</evidence>
<dbReference type="GeneID" id="66162440"/>
<dbReference type="Pfam" id="PF01019">
    <property type="entry name" value="G_glu_transpept"/>
    <property type="match status" value="1"/>
</dbReference>
<protein>
    <submittedName>
        <fullName evidence="1">Gamma-glutamyltransferase</fullName>
    </submittedName>
</protein>
<dbReference type="InterPro" id="IPR043137">
    <property type="entry name" value="GGT_ssub_C"/>
</dbReference>
<dbReference type="Proteomes" id="UP000825123">
    <property type="component" value="Chromosome"/>
</dbReference>
<dbReference type="Gene3D" id="1.10.246.230">
    <property type="match status" value="1"/>
</dbReference>
<dbReference type="RefSeq" id="WP_221289418.1">
    <property type="nucleotide sequence ID" value="NZ_AP024597.1"/>
</dbReference>
<sequence length="478" mass="54022">MKTALGKKVVSTQNYIASYVGAKILEQGGNAFDAAVGISAVLSVVMPHTSGLGGDGFLLAKTPEGIISYNASGWSPKKLNVEKIQSMREPSTVLVPGLVDLWDYLYRRYMSLDLRDVLRPAINLATNGFYVSKELSKAILRSNNMPKSWSEIYGNKKAGDILKLNELGEVLKIISKDPRDFYESKITYELVDGLNTQGVNVDVSDFSEFKGKVVKPLKSTYRELTLYELPPNSQGITTLESLKLAELQQTWNYKFDDPRRVNELIKIFTIAYEDRNNFVTDPRFYYPEEDLLSEDRLRKRLASYPNQDLQMNTRDTTFFVVADGENEVGFIQSLFFPFGSGITVKNIVFNNRGFGFTEGHNKPEPRKRPLHTLSILRAERGDNESLVIGCAGGDLRPQIHTQVLQYYVDYGLEIDDAVYYPRFVFLGDRVAHEKRMKLPYQELDYFTNEVGVVQALKKKGDMYIGVADPRSEGISLPV</sequence>
<dbReference type="InterPro" id="IPR029055">
    <property type="entry name" value="Ntn_hydrolases_N"/>
</dbReference>
<dbReference type="AlphaFoldDB" id="A0A8D5U4Q5"/>
<reference evidence="1 2" key="1">
    <citation type="submission" date="2021-04" db="EMBL/GenBank/DDBJ databases">
        <title>Complete genome sequence of Stygiolobus sp. KN-1.</title>
        <authorList>
            <person name="Nakamura K."/>
            <person name="Sakai H."/>
            <person name="Kurosawa N."/>
        </authorList>
    </citation>
    <scope>NUCLEOTIDE SEQUENCE [LARGE SCALE GENOMIC DNA]</scope>
    <source>
        <strain evidence="1 2">KN-1</strain>
    </source>
</reference>
<dbReference type="PRINTS" id="PR01210">
    <property type="entry name" value="GGTRANSPTASE"/>
</dbReference>
<accession>A0A8D5U4Q5</accession>
<dbReference type="EMBL" id="AP024597">
    <property type="protein sequence ID" value="BCU69386.1"/>
    <property type="molecule type" value="Genomic_DNA"/>
</dbReference>
<dbReference type="PANTHER" id="PTHR43881:SF1">
    <property type="entry name" value="GAMMA-GLUTAMYLTRANSPEPTIDASE (AFU_ORTHOLOGUE AFUA_4G13580)"/>
    <property type="match status" value="1"/>
</dbReference>
<name>A0A8D5U4Q5_9CREN</name>
<evidence type="ECO:0000313" key="2">
    <source>
        <dbReference type="Proteomes" id="UP000825123"/>
    </source>
</evidence>
<organism evidence="1 2">
    <name type="scientific">Stygiolobus caldivivus</name>
    <dbReference type="NCBI Taxonomy" id="2824673"/>
    <lineage>
        <taxon>Archaea</taxon>
        <taxon>Thermoproteota</taxon>
        <taxon>Thermoprotei</taxon>
        <taxon>Sulfolobales</taxon>
        <taxon>Sulfolobaceae</taxon>
        <taxon>Stygiolobus</taxon>
    </lineage>
</organism>
<dbReference type="SUPFAM" id="SSF56235">
    <property type="entry name" value="N-terminal nucleophile aminohydrolases (Ntn hydrolases)"/>
    <property type="match status" value="1"/>
</dbReference>
<dbReference type="KEGG" id="csty:KN1_06830"/>
<keyword evidence="2" id="KW-1185">Reference proteome</keyword>
<proteinExistence type="predicted"/>